<dbReference type="Gene3D" id="3.60.10.10">
    <property type="entry name" value="Endonuclease/exonuclease/phosphatase"/>
    <property type="match status" value="1"/>
</dbReference>
<dbReference type="AlphaFoldDB" id="A0A2M7XZ23"/>
<dbReference type="Proteomes" id="UP000229647">
    <property type="component" value="Unassembled WGS sequence"/>
</dbReference>
<evidence type="ECO:0000313" key="3">
    <source>
        <dbReference type="Proteomes" id="UP000229647"/>
    </source>
</evidence>
<evidence type="ECO:0000313" key="2">
    <source>
        <dbReference type="EMBL" id="PJA55979.1"/>
    </source>
</evidence>
<dbReference type="InterPro" id="IPR036691">
    <property type="entry name" value="Endo/exonu/phosph_ase_sf"/>
</dbReference>
<name>A0A2M7XZ23_9BACT</name>
<evidence type="ECO:0000259" key="1">
    <source>
        <dbReference type="Pfam" id="PF03372"/>
    </source>
</evidence>
<accession>A0A2M7XZ23</accession>
<comment type="caution">
    <text evidence="2">The sequence shown here is derived from an EMBL/GenBank/DDBJ whole genome shotgun (WGS) entry which is preliminary data.</text>
</comment>
<dbReference type="EMBL" id="PFWL01000030">
    <property type="protein sequence ID" value="PJA55979.1"/>
    <property type="molecule type" value="Genomic_DNA"/>
</dbReference>
<protein>
    <recommendedName>
        <fullName evidence="1">Endonuclease/exonuclease/phosphatase domain-containing protein</fullName>
    </recommendedName>
</protein>
<dbReference type="InterPro" id="IPR005135">
    <property type="entry name" value="Endo/exonuclease/phosphatase"/>
</dbReference>
<reference evidence="3" key="1">
    <citation type="submission" date="2017-09" db="EMBL/GenBank/DDBJ databases">
        <title>Depth-based differentiation of microbial function through sediment-hosted aquifers and enrichment of novel symbionts in the deep terrestrial subsurface.</title>
        <authorList>
            <person name="Probst A.J."/>
            <person name="Ladd B."/>
            <person name="Jarett J.K."/>
            <person name="Geller-Mcgrath D.E."/>
            <person name="Sieber C.M.K."/>
            <person name="Emerson J.B."/>
            <person name="Anantharaman K."/>
            <person name="Thomas B.C."/>
            <person name="Malmstrom R."/>
            <person name="Stieglmeier M."/>
            <person name="Klingl A."/>
            <person name="Woyke T."/>
            <person name="Ryan C.M."/>
            <person name="Banfield J.F."/>
        </authorList>
    </citation>
    <scope>NUCLEOTIDE SEQUENCE [LARGE SCALE GENOMIC DNA]</scope>
</reference>
<sequence length="213" mass="24876">MNLSLLTYNTLFNNAVDKLDEIIDIYHPDIICLQEALTDNKSVQKIEKLGYKMADYSNSFVKFGKIFGVVTFYDPKSFKYNDSFKLDLGINLGDFFFNVLRIALGYNQPKTILETNFIHKLTKKKISVCNVHLYVIGSNELRLKHINKALKSISLSEKENLIIVGDFNYFPYNRRRLEKMMTKFGLREATANIRQTMKFSDSGKFEKYNLFQR</sequence>
<feature type="non-terminal residue" evidence="2">
    <location>
        <position position="213"/>
    </location>
</feature>
<gene>
    <name evidence="2" type="ORF">CO165_00710</name>
</gene>
<organism evidence="2 3">
    <name type="scientific">Candidatus Roizmanbacteria bacterium CG_4_9_14_3_um_filter_33_18</name>
    <dbReference type="NCBI Taxonomy" id="1974841"/>
    <lineage>
        <taxon>Bacteria</taxon>
        <taxon>Candidatus Roizmaniibacteriota</taxon>
    </lineage>
</organism>
<feature type="domain" description="Endonuclease/exonuclease/phosphatase" evidence="1">
    <location>
        <begin position="6"/>
        <end position="171"/>
    </location>
</feature>
<dbReference type="Pfam" id="PF03372">
    <property type="entry name" value="Exo_endo_phos"/>
    <property type="match status" value="1"/>
</dbReference>
<dbReference type="SUPFAM" id="SSF56219">
    <property type="entry name" value="DNase I-like"/>
    <property type="match status" value="1"/>
</dbReference>
<proteinExistence type="predicted"/>
<dbReference type="GO" id="GO:0003824">
    <property type="term" value="F:catalytic activity"/>
    <property type="evidence" value="ECO:0007669"/>
    <property type="project" value="InterPro"/>
</dbReference>